<dbReference type="InterPro" id="IPR004888">
    <property type="entry name" value="Glycoside_hydrolase_63"/>
</dbReference>
<dbReference type="InterPro" id="IPR038518">
    <property type="entry name" value="Glyco_hydro_63N_sf"/>
</dbReference>
<dbReference type="InterPro" id="IPR031631">
    <property type="entry name" value="Glyco_hydro_63N"/>
</dbReference>
<dbReference type="PANTHER" id="PTHR10412:SF11">
    <property type="entry name" value="MANNOSYL-OLIGOSACCHARIDE GLUCOSIDASE"/>
    <property type="match status" value="1"/>
</dbReference>
<comment type="subcellular location">
    <subcellularLocation>
        <location evidence="3">Endoplasmic reticulum membrane</location>
        <topology evidence="3">Single-pass type II membrane protein</topology>
    </subcellularLocation>
</comment>
<comment type="catalytic activity">
    <reaction evidence="3">
        <text>N(4)-(alpha-D-Glc-(1-&gt;2)-alpha-D-Glc-(1-&gt;3)-alpha-D-Glc-(1-&gt;3)-alpha-D-Man-(1-&gt;2)-alpha-D-Man-(1-&gt;2)-alpha-D-Man-(1-&gt;3)-[alpha-D-Man-(1-&gt;2)-alpha-D-Man-(1-&gt;3)-[alpha-D-Man-(1-&gt;2)-alpha-D-Man-(1-&gt;6)]-alpha-D-Man-(1-&gt;6)]-beta-D-Man-(1-&gt;4)-beta-D-GlcNAc-(1-&gt;4)-beta-D-GlcNAc)-L-asparaginyl-[protein] + H2O = N(4)-(alpha-D-Glc-(1-&gt;3)-alpha-D-Glc-(1-&gt;3)-alpha-D-Man-(1-&gt;2)-alpha-D-Man-(1-&gt;2)-alpha-D-Man-(1-&gt;3)-[alpha-D-Man-(1-&gt;2)-alpha-D-Man-(1-&gt;3)-[alpha-D-Man-(1-&gt;2)-alpha-D-Man-(1-&gt;6)]-alpha-D-Man-(1-&gt;6)]-beta-D-Man-(1-&gt;4)-beta-D-GlcNAc-(1-&gt;4)-beta-D-GlcNAc)-L-asparaginyl-[protein] + beta-D-glucose</text>
        <dbReference type="Rhea" id="RHEA:55988"/>
        <dbReference type="Rhea" id="RHEA-COMP:12806"/>
        <dbReference type="Rhea" id="RHEA-COMP:14355"/>
        <dbReference type="ChEBI" id="CHEBI:15377"/>
        <dbReference type="ChEBI" id="CHEBI:15903"/>
        <dbReference type="ChEBI" id="CHEBI:59082"/>
        <dbReference type="ChEBI" id="CHEBI:132537"/>
        <dbReference type="EC" id="3.2.1.106"/>
    </reaction>
</comment>
<evidence type="ECO:0000256" key="3">
    <source>
        <dbReference type="RuleBase" id="RU368089"/>
    </source>
</evidence>
<evidence type="ECO:0000259" key="4">
    <source>
        <dbReference type="Pfam" id="PF16923"/>
    </source>
</evidence>
<comment type="caution">
    <text evidence="5">The sequence shown here is derived from an EMBL/GenBank/DDBJ whole genome shotgun (WGS) entry which is preliminary data.</text>
</comment>
<evidence type="ECO:0000256" key="2">
    <source>
        <dbReference type="ARBA" id="ARBA00023295"/>
    </source>
</evidence>
<dbReference type="Pfam" id="PF16923">
    <property type="entry name" value="Glyco_hydro_63N"/>
    <property type="match status" value="1"/>
</dbReference>
<sequence>MLDSSKKRFKVPPRLDYLAVPSLEGGHDLKQSVRELLLSVIYEQMERDPASEVHLTLPNGVTTGSDLAMFQDDQLARYGWERHDGRSFGRQTLVDGSVTLTLSMVKVQGAGKGPGGDWAVRIKTSRTPKHAGPRAARVSLVMYLADEDTPKSAWRVLPGVVGEWSFHMLDSSKKRFKVPPRLDYLAVPSLEGGHDLKQSVRELLLSVIYEQMERDPVSEVHLTLPNGVTTGSDLAMF</sequence>
<keyword evidence="2 3" id="KW-0326">Glycosidase</keyword>
<evidence type="ECO:0000313" key="5">
    <source>
        <dbReference type="EMBL" id="GFH27403.1"/>
    </source>
</evidence>
<dbReference type="PANTHER" id="PTHR10412">
    <property type="entry name" value="MANNOSYL-OLIGOSACCHARIDE GLUCOSIDASE"/>
    <property type="match status" value="1"/>
</dbReference>
<dbReference type="GO" id="GO:0005789">
    <property type="term" value="C:endoplasmic reticulum membrane"/>
    <property type="evidence" value="ECO:0007669"/>
    <property type="project" value="UniProtKB-SubCell"/>
</dbReference>
<keyword evidence="6" id="KW-1185">Reference proteome</keyword>
<dbReference type="AlphaFoldDB" id="A0A699ZXM2"/>
<dbReference type="EC" id="3.2.1.106" evidence="3"/>
<keyword evidence="1 3" id="KW-0378">Hydrolase</keyword>
<feature type="non-terminal residue" evidence="5">
    <location>
        <position position="237"/>
    </location>
</feature>
<comment type="function">
    <text evidence="3">Cleaves the distal alpha 1,2-linked glucose residue from the Glc(3)Man(9)GlcNAc(2) oligosaccharide precursor.</text>
</comment>
<protein>
    <recommendedName>
        <fullName evidence="3">Mannosyl-oligosaccharide glucosidase</fullName>
        <ecNumber evidence="3">3.2.1.106</ecNumber>
    </recommendedName>
</protein>
<feature type="domain" description="Glycosyl hydrolase family 63 N-terminal" evidence="4">
    <location>
        <begin position="71"/>
        <end position="149"/>
    </location>
</feature>
<evidence type="ECO:0000313" key="6">
    <source>
        <dbReference type="Proteomes" id="UP000485058"/>
    </source>
</evidence>
<gene>
    <name evidence="5" type="ORF">HaLaN_25716</name>
</gene>
<keyword evidence="3" id="KW-0256">Endoplasmic reticulum</keyword>
<comment type="similarity">
    <text evidence="3">Belongs to the glycosyl hydrolase 63 family.</text>
</comment>
<reference evidence="5 6" key="1">
    <citation type="submission" date="2020-02" db="EMBL/GenBank/DDBJ databases">
        <title>Draft genome sequence of Haematococcus lacustris strain NIES-144.</title>
        <authorList>
            <person name="Morimoto D."/>
            <person name="Nakagawa S."/>
            <person name="Yoshida T."/>
            <person name="Sawayama S."/>
        </authorList>
    </citation>
    <scope>NUCLEOTIDE SEQUENCE [LARGE SCALE GENOMIC DNA]</scope>
    <source>
        <strain evidence="5 6">NIES-144</strain>
    </source>
</reference>
<accession>A0A699ZXM2</accession>
<dbReference type="GO" id="GO:0006487">
    <property type="term" value="P:protein N-linked glycosylation"/>
    <property type="evidence" value="ECO:0007669"/>
    <property type="project" value="UniProtKB-UniRule"/>
</dbReference>
<dbReference type="GO" id="GO:0009311">
    <property type="term" value="P:oligosaccharide metabolic process"/>
    <property type="evidence" value="ECO:0007669"/>
    <property type="project" value="UniProtKB-UniRule"/>
</dbReference>
<evidence type="ECO:0000256" key="1">
    <source>
        <dbReference type="ARBA" id="ARBA00022801"/>
    </source>
</evidence>
<dbReference type="EMBL" id="BLLF01003461">
    <property type="protein sequence ID" value="GFH27403.1"/>
    <property type="molecule type" value="Genomic_DNA"/>
</dbReference>
<proteinExistence type="inferred from homology"/>
<dbReference type="Gene3D" id="2.70.98.110">
    <property type="entry name" value="Glycosyl hydrolase family 63, N-terminal domain"/>
    <property type="match status" value="1"/>
</dbReference>
<name>A0A699ZXM2_HAELA</name>
<dbReference type="GO" id="GO:0004573">
    <property type="term" value="F:Glc3Man9GlcNAc2 oligosaccharide glucosidase activity"/>
    <property type="evidence" value="ECO:0007669"/>
    <property type="project" value="UniProtKB-UniRule"/>
</dbReference>
<organism evidence="5 6">
    <name type="scientific">Haematococcus lacustris</name>
    <name type="common">Green alga</name>
    <name type="synonym">Haematococcus pluvialis</name>
    <dbReference type="NCBI Taxonomy" id="44745"/>
    <lineage>
        <taxon>Eukaryota</taxon>
        <taxon>Viridiplantae</taxon>
        <taxon>Chlorophyta</taxon>
        <taxon>core chlorophytes</taxon>
        <taxon>Chlorophyceae</taxon>
        <taxon>CS clade</taxon>
        <taxon>Chlamydomonadales</taxon>
        <taxon>Haematococcaceae</taxon>
        <taxon>Haematococcus</taxon>
    </lineage>
</organism>
<dbReference type="Proteomes" id="UP000485058">
    <property type="component" value="Unassembled WGS sequence"/>
</dbReference>